<evidence type="ECO:0008006" key="2">
    <source>
        <dbReference type="Google" id="ProtNLM"/>
    </source>
</evidence>
<dbReference type="AlphaFoldDB" id="A0A0F9CZY5"/>
<name>A0A0F9CZY5_9ZZZZ</name>
<protein>
    <recommendedName>
        <fullName evidence="2">DUF5131 family protein</fullName>
    </recommendedName>
</protein>
<organism evidence="1">
    <name type="scientific">marine sediment metagenome</name>
    <dbReference type="NCBI Taxonomy" id="412755"/>
    <lineage>
        <taxon>unclassified sequences</taxon>
        <taxon>metagenomes</taxon>
        <taxon>ecological metagenomes</taxon>
    </lineage>
</organism>
<dbReference type="EMBL" id="LAZR01031049">
    <property type="protein sequence ID" value="KKL54859.1"/>
    <property type="molecule type" value="Genomic_DNA"/>
</dbReference>
<dbReference type="InterPro" id="IPR011101">
    <property type="entry name" value="DUF5131"/>
</dbReference>
<comment type="caution">
    <text evidence="1">The sequence shown here is derived from an EMBL/GenBank/DDBJ whole genome shotgun (WGS) entry which is preliminary data.</text>
</comment>
<sequence length="274" mass="30952">MNQTQIEWCKNPDGSEGYTWNPITGCLHDCSYCWARKLANGRLKSRMLDNDKNCIPDREGWLAPYGEGSINPFYPRIWPGRLEEPETVGRQRGIFVCSMGDLFGIGVPHDWTAQALWTIRNAPQHRFYLLTKQPQNLAKWSPFPDNCWVGVSATNMKEYLRAIVGLRKVTATVKYISFEPLLERLHYDDSGAGIFPEDLKESAGINWVIIGAQTKPTILPEAEWVEDIISAADNAGLPVFLKDSLKPLIGVYPEIVYPKGVKVTLPGMLRQEMP</sequence>
<accession>A0A0F9CZY5</accession>
<proteinExistence type="predicted"/>
<gene>
    <name evidence="1" type="ORF">LCGC14_2261190</name>
</gene>
<dbReference type="Pfam" id="PF07505">
    <property type="entry name" value="DUF5131"/>
    <property type="match status" value="1"/>
</dbReference>
<feature type="non-terminal residue" evidence="1">
    <location>
        <position position="274"/>
    </location>
</feature>
<evidence type="ECO:0000313" key="1">
    <source>
        <dbReference type="EMBL" id="KKL54859.1"/>
    </source>
</evidence>
<reference evidence="1" key="1">
    <citation type="journal article" date="2015" name="Nature">
        <title>Complex archaea that bridge the gap between prokaryotes and eukaryotes.</title>
        <authorList>
            <person name="Spang A."/>
            <person name="Saw J.H."/>
            <person name="Jorgensen S.L."/>
            <person name="Zaremba-Niedzwiedzka K."/>
            <person name="Martijn J."/>
            <person name="Lind A.E."/>
            <person name="van Eijk R."/>
            <person name="Schleper C."/>
            <person name="Guy L."/>
            <person name="Ettema T.J."/>
        </authorList>
    </citation>
    <scope>NUCLEOTIDE SEQUENCE</scope>
</reference>